<evidence type="ECO:0000256" key="2">
    <source>
        <dbReference type="ARBA" id="ARBA00022448"/>
    </source>
</evidence>
<evidence type="ECO:0000313" key="6">
    <source>
        <dbReference type="EMBL" id="RJR27023.1"/>
    </source>
</evidence>
<dbReference type="CDD" id="cd03230">
    <property type="entry name" value="ABC_DR_subfamily_A"/>
    <property type="match status" value="1"/>
</dbReference>
<sequence>MIEVNNISKFFGDVTAVEDLSFKIDKGEIVGMLGPNGAGKTTTMRVLTGYLQPDKGDVIVNGISIKKNPIEALKLIGYLPENNPLYKDMLVSEFLVFSAELKGLAGDNLIKALDYVSEATKIKNVFYRPIKELSKGYKQRVGIAAALIHKPEILILDEPTEGLDPTQRIEIRDLIKDLSGNHTVLISTHVLQEAESMCTRIIVISNGHKVADDAISNLKKENKGKRIIWFETEGSKVKETLKDLKGVEEVVFEEIGNRIRAKLLIANDTDIQPVLFDLAKKNDWKVWELAEKGHSLEEIFEQLTK</sequence>
<evidence type="ECO:0000256" key="4">
    <source>
        <dbReference type="ARBA" id="ARBA00022840"/>
    </source>
</evidence>
<feature type="domain" description="ABC transporter" evidence="5">
    <location>
        <begin position="2"/>
        <end position="231"/>
    </location>
</feature>
<keyword evidence="3" id="KW-0547">Nucleotide-binding</keyword>
<dbReference type="InterPro" id="IPR003439">
    <property type="entry name" value="ABC_transporter-like_ATP-bd"/>
</dbReference>
<dbReference type="InterPro" id="IPR003593">
    <property type="entry name" value="AAA+_ATPase"/>
</dbReference>
<dbReference type="AlphaFoldDB" id="A0A3A4ZCQ5"/>
<dbReference type="InterPro" id="IPR027417">
    <property type="entry name" value="P-loop_NTPase"/>
</dbReference>
<keyword evidence="2" id="KW-0813">Transport</keyword>
<evidence type="ECO:0000259" key="5">
    <source>
        <dbReference type="PROSITE" id="PS50893"/>
    </source>
</evidence>
<dbReference type="PROSITE" id="PS50893">
    <property type="entry name" value="ABC_TRANSPORTER_2"/>
    <property type="match status" value="1"/>
</dbReference>
<dbReference type="Proteomes" id="UP000265540">
    <property type="component" value="Unassembled WGS sequence"/>
</dbReference>
<evidence type="ECO:0000313" key="7">
    <source>
        <dbReference type="Proteomes" id="UP000265540"/>
    </source>
</evidence>
<proteinExistence type="inferred from homology"/>
<dbReference type="SMART" id="SM00382">
    <property type="entry name" value="AAA"/>
    <property type="match status" value="1"/>
</dbReference>
<evidence type="ECO:0000256" key="3">
    <source>
        <dbReference type="ARBA" id="ARBA00022741"/>
    </source>
</evidence>
<dbReference type="GO" id="GO:0016887">
    <property type="term" value="F:ATP hydrolysis activity"/>
    <property type="evidence" value="ECO:0007669"/>
    <property type="project" value="InterPro"/>
</dbReference>
<dbReference type="EMBL" id="QZJF01000017">
    <property type="protein sequence ID" value="RJR27023.1"/>
    <property type="molecule type" value="Genomic_DNA"/>
</dbReference>
<gene>
    <name evidence="6" type="ORF">C4561_04580</name>
</gene>
<dbReference type="Pfam" id="PF00005">
    <property type="entry name" value="ABC_tran"/>
    <property type="match status" value="1"/>
</dbReference>
<protein>
    <submittedName>
        <fullName evidence="6">ATP-binding cassette domain-containing protein</fullName>
    </submittedName>
</protein>
<comment type="caution">
    <text evidence="6">The sequence shown here is derived from an EMBL/GenBank/DDBJ whole genome shotgun (WGS) entry which is preliminary data.</text>
</comment>
<dbReference type="GO" id="GO:0005524">
    <property type="term" value="F:ATP binding"/>
    <property type="evidence" value="ECO:0007669"/>
    <property type="project" value="UniProtKB-KW"/>
</dbReference>
<dbReference type="PANTHER" id="PTHR43335:SF4">
    <property type="entry name" value="ABC TRANSPORTER, ATP-BINDING PROTEIN"/>
    <property type="match status" value="1"/>
</dbReference>
<name>A0A3A4ZCQ5_UNCKA</name>
<evidence type="ECO:0000256" key="1">
    <source>
        <dbReference type="ARBA" id="ARBA00005417"/>
    </source>
</evidence>
<dbReference type="SUPFAM" id="SSF52540">
    <property type="entry name" value="P-loop containing nucleoside triphosphate hydrolases"/>
    <property type="match status" value="1"/>
</dbReference>
<keyword evidence="4 6" id="KW-0067">ATP-binding</keyword>
<reference evidence="6 7" key="1">
    <citation type="journal article" date="2017" name="ISME J.">
        <title>Energy and carbon metabolisms in a deep terrestrial subsurface fluid microbial community.</title>
        <authorList>
            <person name="Momper L."/>
            <person name="Jungbluth S.P."/>
            <person name="Lee M.D."/>
            <person name="Amend J.P."/>
        </authorList>
    </citation>
    <scope>NUCLEOTIDE SEQUENCE [LARGE SCALE GENOMIC DNA]</scope>
    <source>
        <strain evidence="6">SURF_46</strain>
    </source>
</reference>
<dbReference type="Gene3D" id="3.40.50.300">
    <property type="entry name" value="P-loop containing nucleotide triphosphate hydrolases"/>
    <property type="match status" value="1"/>
</dbReference>
<organism evidence="6 7">
    <name type="scientific">candidate division WWE3 bacterium</name>
    <dbReference type="NCBI Taxonomy" id="2053526"/>
    <lineage>
        <taxon>Bacteria</taxon>
        <taxon>Katanobacteria</taxon>
    </lineage>
</organism>
<comment type="similarity">
    <text evidence="1">Belongs to the ABC transporter superfamily.</text>
</comment>
<dbReference type="PANTHER" id="PTHR43335">
    <property type="entry name" value="ABC TRANSPORTER, ATP-BINDING PROTEIN"/>
    <property type="match status" value="1"/>
</dbReference>
<accession>A0A3A4ZCQ5</accession>